<evidence type="ECO:0000256" key="1">
    <source>
        <dbReference type="ARBA" id="ARBA00022723"/>
    </source>
</evidence>
<dbReference type="RefSeq" id="WP_022465029.1">
    <property type="nucleotide sequence ID" value="NZ_JACRSX010000003.1"/>
</dbReference>
<comment type="caution">
    <text evidence="4">The sequence shown here is derived from an EMBL/GenBank/DDBJ whole genome shotgun (WGS) entry which is preliminary data.</text>
</comment>
<name>A0ABR7N0T1_9FIRM</name>
<organism evidence="4 5">
    <name type="scientific">Jutongia huaianensis</name>
    <dbReference type="NCBI Taxonomy" id="2763668"/>
    <lineage>
        <taxon>Bacteria</taxon>
        <taxon>Bacillati</taxon>
        <taxon>Bacillota</taxon>
        <taxon>Clostridia</taxon>
        <taxon>Lachnospirales</taxon>
        <taxon>Lachnospiraceae</taxon>
        <taxon>Jutongia</taxon>
    </lineage>
</organism>
<keyword evidence="5" id="KW-1185">Reference proteome</keyword>
<evidence type="ECO:0000313" key="4">
    <source>
        <dbReference type="EMBL" id="MBC8561920.1"/>
    </source>
</evidence>
<dbReference type="InterPro" id="IPR039356">
    <property type="entry name" value="YfbR/HDDC2"/>
</dbReference>
<accession>A0ABR7N0T1</accession>
<reference evidence="4 5" key="1">
    <citation type="submission" date="2020-08" db="EMBL/GenBank/DDBJ databases">
        <title>Genome public.</title>
        <authorList>
            <person name="Liu C."/>
            <person name="Sun Q."/>
        </authorList>
    </citation>
    <scope>NUCLEOTIDE SEQUENCE [LARGE SCALE GENOMIC DNA]</scope>
    <source>
        <strain evidence="4 5">NSJ-37</strain>
    </source>
</reference>
<keyword evidence="1" id="KW-0479">Metal-binding</keyword>
<protein>
    <submittedName>
        <fullName evidence="4">HD domain-containing protein</fullName>
    </submittedName>
</protein>
<dbReference type="Proteomes" id="UP000606193">
    <property type="component" value="Unassembled WGS sequence"/>
</dbReference>
<dbReference type="EMBL" id="JACRSX010000003">
    <property type="protein sequence ID" value="MBC8561920.1"/>
    <property type="molecule type" value="Genomic_DNA"/>
</dbReference>
<proteinExistence type="predicted"/>
<sequence>MDEKRLEQQIAFCREIDKEKFIGRQTWLTGATRKENDAEHAWHMAVMTVLLSEYANEEIDVLRTMTMLLIHDLVEIYAGDTYAYDEEGKKTQKRRELVAADRLFQMLPEDQGKKFREIWEEFEAENTPESRFARTMDNLQPMMLNAATDGKSWADRGIRLSQILGRNKNTAKGSEVLWEYAKENFLQPNLEKGRIVEDVPLNEQNK</sequence>
<dbReference type="PANTHER" id="PTHR11845:SF13">
    <property type="entry name" value="5'-DEOXYNUCLEOTIDASE HDDC2"/>
    <property type="match status" value="1"/>
</dbReference>
<keyword evidence="2" id="KW-0378">Hydrolase</keyword>
<dbReference type="Gene3D" id="1.10.3210.10">
    <property type="entry name" value="Hypothetical protein af1432"/>
    <property type="match status" value="1"/>
</dbReference>
<gene>
    <name evidence="4" type="ORF">H8704_04615</name>
</gene>
<evidence type="ECO:0000256" key="2">
    <source>
        <dbReference type="ARBA" id="ARBA00022801"/>
    </source>
</evidence>
<evidence type="ECO:0000313" key="5">
    <source>
        <dbReference type="Proteomes" id="UP000606193"/>
    </source>
</evidence>
<dbReference type="InterPro" id="IPR006674">
    <property type="entry name" value="HD_domain"/>
</dbReference>
<dbReference type="PANTHER" id="PTHR11845">
    <property type="entry name" value="5'-DEOXYNUCLEOTIDASE HDDC2"/>
    <property type="match status" value="1"/>
</dbReference>
<feature type="domain" description="HD" evidence="3">
    <location>
        <begin position="16"/>
        <end position="178"/>
    </location>
</feature>
<dbReference type="SUPFAM" id="SSF109604">
    <property type="entry name" value="HD-domain/PDEase-like"/>
    <property type="match status" value="1"/>
</dbReference>
<evidence type="ECO:0000259" key="3">
    <source>
        <dbReference type="Pfam" id="PF13023"/>
    </source>
</evidence>
<dbReference type="Pfam" id="PF13023">
    <property type="entry name" value="HD_3"/>
    <property type="match status" value="1"/>
</dbReference>